<sequence length="274" mass="31156">MNQGPAAVHHVVTERTTNGKHYRLELLNVLLPTSQIQQLQGERFGATYQPKDQILITLGVLPDLQTGEIAWVPINPDTLGKQRKLAPTALFQNACDRIAAYKKRPGFYPCKLRRDDVVPIVFRNGRYWTCRNTVLTEYFLVHNQPLAKPYQNDGLMINIAAPLFTEAEFMKFVQVNRPTTGSAQVKLTFWETYGGHKLFLGKHVGQTYEFWEPSYMISDAGITCTGAEEFRYQPGIGILSGKYSFYFDLWPVAGQSKTPFFTVTELDGKKLPKR</sequence>
<keyword evidence="2" id="KW-1185">Reference proteome</keyword>
<gene>
    <name evidence="1" type="ORF">GCM10011383_27710</name>
</gene>
<name>A0ABQ1UB82_9BACT</name>
<comment type="caution">
    <text evidence="1">The sequence shown here is derived from an EMBL/GenBank/DDBJ whole genome shotgun (WGS) entry which is preliminary data.</text>
</comment>
<evidence type="ECO:0000313" key="2">
    <source>
        <dbReference type="Proteomes" id="UP000632273"/>
    </source>
</evidence>
<dbReference type="Proteomes" id="UP000632273">
    <property type="component" value="Unassembled WGS sequence"/>
</dbReference>
<protein>
    <submittedName>
        <fullName evidence="1">Uncharacterized protein</fullName>
    </submittedName>
</protein>
<reference evidence="2" key="1">
    <citation type="journal article" date="2019" name="Int. J. Syst. Evol. Microbiol.">
        <title>The Global Catalogue of Microorganisms (GCM) 10K type strain sequencing project: providing services to taxonomists for standard genome sequencing and annotation.</title>
        <authorList>
            <consortium name="The Broad Institute Genomics Platform"/>
            <consortium name="The Broad Institute Genome Sequencing Center for Infectious Disease"/>
            <person name="Wu L."/>
            <person name="Ma J."/>
        </authorList>
    </citation>
    <scope>NUCLEOTIDE SEQUENCE [LARGE SCALE GENOMIC DNA]</scope>
    <source>
        <strain evidence="2">CGMCC 1.15197</strain>
    </source>
</reference>
<accession>A0ABQ1UB82</accession>
<proteinExistence type="predicted"/>
<dbReference type="EMBL" id="BMHT01000005">
    <property type="protein sequence ID" value="GGF14978.1"/>
    <property type="molecule type" value="Genomic_DNA"/>
</dbReference>
<organism evidence="1 2">
    <name type="scientific">Hymenobacter cavernae</name>
    <dbReference type="NCBI Taxonomy" id="2044852"/>
    <lineage>
        <taxon>Bacteria</taxon>
        <taxon>Pseudomonadati</taxon>
        <taxon>Bacteroidota</taxon>
        <taxon>Cytophagia</taxon>
        <taxon>Cytophagales</taxon>
        <taxon>Hymenobacteraceae</taxon>
        <taxon>Hymenobacter</taxon>
    </lineage>
</organism>
<evidence type="ECO:0000313" key="1">
    <source>
        <dbReference type="EMBL" id="GGF14978.1"/>
    </source>
</evidence>